<keyword evidence="22" id="KW-1185">Reference proteome</keyword>
<keyword evidence="10" id="KW-0521">NADP</keyword>
<dbReference type="Pfam" id="PF00293">
    <property type="entry name" value="NUDIX"/>
    <property type="match status" value="1"/>
</dbReference>
<dbReference type="PROSITE" id="PS50088">
    <property type="entry name" value="ANK_REPEAT"/>
    <property type="match status" value="1"/>
</dbReference>
<dbReference type="Gene3D" id="1.25.40.20">
    <property type="entry name" value="Ankyrin repeat-containing domain"/>
    <property type="match status" value="1"/>
</dbReference>
<dbReference type="SMART" id="SM00248">
    <property type="entry name" value="ANK"/>
    <property type="match status" value="2"/>
</dbReference>
<keyword evidence="19" id="KW-0040">ANK repeat</keyword>
<dbReference type="GO" id="GO:0005829">
    <property type="term" value="C:cytosol"/>
    <property type="evidence" value="ECO:0007669"/>
    <property type="project" value="TreeGrafter"/>
</dbReference>
<dbReference type="InterPro" id="IPR036770">
    <property type="entry name" value="Ankyrin_rpt-contain_sf"/>
</dbReference>
<dbReference type="GO" id="GO:0006742">
    <property type="term" value="P:NADP+ catabolic process"/>
    <property type="evidence" value="ECO:0007669"/>
    <property type="project" value="TreeGrafter"/>
</dbReference>
<comment type="subunit">
    <text evidence="18">Homodimer. Homodimerization is essential for its catalytic activity and protein stability. Interacts (via ANK repeats) with BLMH.</text>
</comment>
<dbReference type="GO" id="GO:0005777">
    <property type="term" value="C:peroxisome"/>
    <property type="evidence" value="ECO:0007669"/>
    <property type="project" value="UniProtKB-SubCell"/>
</dbReference>
<dbReference type="Pfam" id="PF09296">
    <property type="entry name" value="NUDIX-like"/>
    <property type="match status" value="1"/>
</dbReference>
<dbReference type="Gene3D" id="3.90.79.20">
    <property type="match status" value="1"/>
</dbReference>
<reference evidence="21" key="1">
    <citation type="submission" date="2020-01" db="EMBL/GenBank/DDBJ databases">
        <title>Genome Sequencing of Three Apophysomyces-Like Fungal Strains Confirms a Novel Fungal Genus in the Mucoromycota with divergent Burkholderia-like Endosymbiotic Bacteria.</title>
        <authorList>
            <person name="Stajich J.E."/>
            <person name="Macias A.M."/>
            <person name="Carter-House D."/>
            <person name="Lovett B."/>
            <person name="Kasson L.R."/>
            <person name="Berry K."/>
            <person name="Grigoriev I."/>
            <person name="Chang Y."/>
            <person name="Spatafora J."/>
            <person name="Kasson M.T."/>
        </authorList>
    </citation>
    <scope>NUCLEOTIDE SEQUENCE</scope>
    <source>
        <strain evidence="21">NRRL A-21654</strain>
    </source>
</reference>
<dbReference type="EMBL" id="JABAYA010000070">
    <property type="protein sequence ID" value="KAF7726885.1"/>
    <property type="molecule type" value="Genomic_DNA"/>
</dbReference>
<keyword evidence="11" id="KW-0520">NAD</keyword>
<comment type="function">
    <text evidence="17">mRNA decapping enzyme that specifically removes the nicotinamide adenine dinucleotide (NAD) cap from a subset of mRNAs by hydrolyzing the diphosphate linkage to produce nicotinamide mononucleotide (NMN) and 5' monophosphate mRNA. The NAD-cap is present at the 5'-end of some RNAs; in contrast to the canonical N7 methylguanosine (m7G) cap, the NAD cap promotes mRNA decay. Preferentially acts on NAD-capped transcripts in response to nutrient stress. Also acts on free nicotinamide adenine dinucleotide molecules: hydrolyzes NAD(H) into NMN(H) and AMP, and NADPH into NMNH and 2',5'-ADP. May act to regulate the concentration of peroxisomal nicotinamide nucleotide cofactors required for oxidative metabolism in this organelle. Regulates the levels of circadian clock components PER1, PER2, PER3 and CRY2 in the liver.</text>
</comment>
<feature type="domain" description="Nudix hydrolase" evidence="20">
    <location>
        <begin position="297"/>
        <end position="421"/>
    </location>
</feature>
<gene>
    <name evidence="21" type="primary">NUDT12</name>
    <name evidence="21" type="ORF">EC973_008392</name>
</gene>
<dbReference type="SUPFAM" id="SSF55811">
    <property type="entry name" value="Nudix"/>
    <property type="match status" value="1"/>
</dbReference>
<dbReference type="Proteomes" id="UP000605846">
    <property type="component" value="Unassembled WGS sequence"/>
</dbReference>
<comment type="catalytic activity">
    <reaction evidence="13">
        <text>a 5'-end NAD(+)-phospho-ribonucleoside in mRNA + H2O = a 5'-end phospho-adenosine-phospho-ribonucleoside in mRNA + beta-nicotinamide D-ribonucleotide + 2 H(+)</text>
        <dbReference type="Rhea" id="RHEA:60876"/>
        <dbReference type="Rhea" id="RHEA-COMP:15698"/>
        <dbReference type="Rhea" id="RHEA-COMP:15719"/>
        <dbReference type="ChEBI" id="CHEBI:14649"/>
        <dbReference type="ChEBI" id="CHEBI:15377"/>
        <dbReference type="ChEBI" id="CHEBI:15378"/>
        <dbReference type="ChEBI" id="CHEBI:144029"/>
        <dbReference type="ChEBI" id="CHEBI:144051"/>
    </reaction>
    <physiologicalReaction direction="left-to-right" evidence="13">
        <dbReference type="Rhea" id="RHEA:60877"/>
    </physiologicalReaction>
</comment>
<evidence type="ECO:0000256" key="6">
    <source>
        <dbReference type="ARBA" id="ARBA00012381"/>
    </source>
</evidence>
<dbReference type="Gene3D" id="3.90.79.10">
    <property type="entry name" value="Nucleoside Triphosphate Pyrophosphohydrolase"/>
    <property type="match status" value="1"/>
</dbReference>
<evidence type="ECO:0000256" key="8">
    <source>
        <dbReference type="ARBA" id="ARBA00022801"/>
    </source>
</evidence>
<dbReference type="SUPFAM" id="SSF48403">
    <property type="entry name" value="Ankyrin repeat"/>
    <property type="match status" value="1"/>
</dbReference>
<feature type="repeat" description="ANK" evidence="19">
    <location>
        <begin position="30"/>
        <end position="55"/>
    </location>
</feature>
<dbReference type="CDD" id="cd03429">
    <property type="entry name" value="NUDIX_NADH_pyrophosphatase_Nudt13"/>
    <property type="match status" value="1"/>
</dbReference>
<dbReference type="InterPro" id="IPR015376">
    <property type="entry name" value="Znr_NADH_PPase"/>
</dbReference>
<dbReference type="Pfam" id="PF09297">
    <property type="entry name" value="Zn_ribbon_NUD"/>
    <property type="match status" value="1"/>
</dbReference>
<dbReference type="Pfam" id="PF12796">
    <property type="entry name" value="Ank_2"/>
    <property type="match status" value="1"/>
</dbReference>
<evidence type="ECO:0000256" key="19">
    <source>
        <dbReference type="PROSITE-ProRule" id="PRU00023"/>
    </source>
</evidence>
<evidence type="ECO:0000256" key="16">
    <source>
        <dbReference type="ARBA" id="ARBA00031178"/>
    </source>
</evidence>
<dbReference type="InterPro" id="IPR000086">
    <property type="entry name" value="NUDIX_hydrolase_dom"/>
</dbReference>
<keyword evidence="9" id="KW-0460">Magnesium</keyword>
<evidence type="ECO:0000256" key="15">
    <source>
        <dbReference type="ARBA" id="ARBA00030313"/>
    </source>
</evidence>
<keyword evidence="7" id="KW-0479">Metal-binding</keyword>
<evidence type="ECO:0000256" key="12">
    <source>
        <dbReference type="ARBA" id="ARBA00023140"/>
    </source>
</evidence>
<dbReference type="InterPro" id="IPR002110">
    <property type="entry name" value="Ankyrin_rpt"/>
</dbReference>
<dbReference type="EC" id="3.6.1.22" evidence="6"/>
<dbReference type="PROSITE" id="PS50297">
    <property type="entry name" value="ANK_REP_REGION"/>
    <property type="match status" value="1"/>
</dbReference>
<dbReference type="InterPro" id="IPR015797">
    <property type="entry name" value="NUDIX_hydrolase-like_dom_sf"/>
</dbReference>
<evidence type="ECO:0000256" key="4">
    <source>
        <dbReference type="ARBA" id="ARBA00004463"/>
    </source>
</evidence>
<protein>
    <recommendedName>
        <fullName evidence="14">NAD-capped RNA hydrolase NUDT12</fullName>
        <ecNumber evidence="6">3.6.1.22</ecNumber>
    </recommendedName>
    <alternativeName>
        <fullName evidence="15">NADH pyrophosphatase NUDT12</fullName>
    </alternativeName>
    <alternativeName>
        <fullName evidence="16">Nucleoside diphosphate-linked moiety X motif 12</fullName>
    </alternativeName>
</protein>
<evidence type="ECO:0000256" key="13">
    <source>
        <dbReference type="ARBA" id="ARBA00023679"/>
    </source>
</evidence>
<dbReference type="OrthoDB" id="10249612at2759"/>
<organism evidence="21 22">
    <name type="scientific">Apophysomyces ossiformis</name>
    <dbReference type="NCBI Taxonomy" id="679940"/>
    <lineage>
        <taxon>Eukaryota</taxon>
        <taxon>Fungi</taxon>
        <taxon>Fungi incertae sedis</taxon>
        <taxon>Mucoromycota</taxon>
        <taxon>Mucoromycotina</taxon>
        <taxon>Mucoromycetes</taxon>
        <taxon>Mucorales</taxon>
        <taxon>Mucorineae</taxon>
        <taxon>Mucoraceae</taxon>
        <taxon>Apophysomyces</taxon>
    </lineage>
</organism>
<comment type="similarity">
    <text evidence="5">Belongs to the Nudix hydrolase family. NudC subfamily.</text>
</comment>
<accession>A0A8H7EP87</accession>
<name>A0A8H7EP87_9FUNG</name>
<proteinExistence type="inferred from homology"/>
<keyword evidence="8" id="KW-0378">Hydrolase</keyword>
<dbReference type="InterPro" id="IPR049734">
    <property type="entry name" value="NudC-like_C"/>
</dbReference>
<dbReference type="AlphaFoldDB" id="A0A8H7EP87"/>
<evidence type="ECO:0000259" key="20">
    <source>
        <dbReference type="PROSITE" id="PS51462"/>
    </source>
</evidence>
<sequence length="446" mass="49820">MSSNIFEAAASGDITYLKQHVHELGTKNERDWTALHFAARYGQAEVAEYLTQRNAGDLEAVNSEGKTPLQLAQFWGSDHVVKILQQVGQPKALAGPFPPNRSHFFGGNHLNRWYRSDKAILGRLVRAPTSRFIVFSNLDILMSKDGLYYANFNELAFIIEQFDKETFGAEFTLVFLGIDEAGGKGEDGISYWAVDITPRGAYKDEFERLNKEFEAKEAKFSPARPKAFLLNKKDASIVAQARAMVDWNARNQFCAACGNKTISDEAGHKRVCPPQPTSGAAEPCISRNGVQNIAYPRTDPVIIVCIIHPYEDKVLLGRQASWPKGMHSCIAGFVEAGESVEEAVRREACEETGIAVDHVYFHSSQPWPFPNSLMLGFIAEGKTTNIKLEDKELDAAGWFSRSDVLLMLKGEHETVTLPPRSSIAYQLIKCWAIDKEWSNRNLNPKM</sequence>
<evidence type="ECO:0000256" key="5">
    <source>
        <dbReference type="ARBA" id="ARBA00009595"/>
    </source>
</evidence>
<dbReference type="InterPro" id="IPR050241">
    <property type="entry name" value="NAD-cap_RNA_hydrolase_NudC"/>
</dbReference>
<dbReference type="NCBIfam" id="NF001299">
    <property type="entry name" value="PRK00241.1"/>
    <property type="match status" value="1"/>
</dbReference>
<evidence type="ECO:0000256" key="3">
    <source>
        <dbReference type="ARBA" id="ARBA00004275"/>
    </source>
</evidence>
<comment type="cofactor">
    <cofactor evidence="2">
        <name>Zn(2+)</name>
        <dbReference type="ChEBI" id="CHEBI:29105"/>
    </cofactor>
</comment>
<dbReference type="InterPro" id="IPR015375">
    <property type="entry name" value="NADH_PPase-like_N"/>
</dbReference>
<evidence type="ECO:0000313" key="21">
    <source>
        <dbReference type="EMBL" id="KAF7726885.1"/>
    </source>
</evidence>
<dbReference type="InterPro" id="IPR020084">
    <property type="entry name" value="NUDIX_hydrolase_CS"/>
</dbReference>
<dbReference type="PANTHER" id="PTHR42904">
    <property type="entry name" value="NUDIX HYDROLASE, NUDC SUBFAMILY"/>
    <property type="match status" value="1"/>
</dbReference>
<evidence type="ECO:0000256" key="7">
    <source>
        <dbReference type="ARBA" id="ARBA00022723"/>
    </source>
</evidence>
<evidence type="ECO:0000256" key="9">
    <source>
        <dbReference type="ARBA" id="ARBA00022842"/>
    </source>
</evidence>
<dbReference type="GO" id="GO:0046872">
    <property type="term" value="F:metal ion binding"/>
    <property type="evidence" value="ECO:0007669"/>
    <property type="project" value="UniProtKB-KW"/>
</dbReference>
<dbReference type="PROSITE" id="PS00893">
    <property type="entry name" value="NUDIX_BOX"/>
    <property type="match status" value="1"/>
</dbReference>
<keyword evidence="12" id="KW-0576">Peroxisome</keyword>
<dbReference type="GO" id="GO:0019677">
    <property type="term" value="P:NAD+ catabolic process"/>
    <property type="evidence" value="ECO:0007669"/>
    <property type="project" value="TreeGrafter"/>
</dbReference>
<evidence type="ECO:0000256" key="11">
    <source>
        <dbReference type="ARBA" id="ARBA00023027"/>
    </source>
</evidence>
<evidence type="ECO:0000256" key="1">
    <source>
        <dbReference type="ARBA" id="ARBA00001946"/>
    </source>
</evidence>
<evidence type="ECO:0000256" key="18">
    <source>
        <dbReference type="ARBA" id="ARBA00046702"/>
    </source>
</evidence>
<evidence type="ECO:0000256" key="14">
    <source>
        <dbReference type="ARBA" id="ARBA00023869"/>
    </source>
</evidence>
<evidence type="ECO:0000256" key="10">
    <source>
        <dbReference type="ARBA" id="ARBA00022857"/>
    </source>
</evidence>
<comment type="subcellular location">
    <subcellularLocation>
        <location evidence="4">Cytoplasmic granule</location>
    </subcellularLocation>
    <subcellularLocation>
        <location evidence="3">Peroxisome</location>
    </subcellularLocation>
</comment>
<dbReference type="PROSITE" id="PS51462">
    <property type="entry name" value="NUDIX"/>
    <property type="match status" value="1"/>
</dbReference>
<comment type="caution">
    <text evidence="21">The sequence shown here is derived from an EMBL/GenBank/DDBJ whole genome shotgun (WGS) entry which is preliminary data.</text>
</comment>
<dbReference type="GO" id="GO:0035529">
    <property type="term" value="F:NADH pyrophosphatase activity"/>
    <property type="evidence" value="ECO:0007669"/>
    <property type="project" value="TreeGrafter"/>
</dbReference>
<dbReference type="PANTHER" id="PTHR42904:SF6">
    <property type="entry name" value="NAD-CAPPED RNA HYDROLASE NUDT12"/>
    <property type="match status" value="1"/>
</dbReference>
<comment type="cofactor">
    <cofactor evidence="1">
        <name>Mg(2+)</name>
        <dbReference type="ChEBI" id="CHEBI:18420"/>
    </cofactor>
</comment>
<evidence type="ECO:0000256" key="17">
    <source>
        <dbReference type="ARBA" id="ARBA00045837"/>
    </source>
</evidence>
<evidence type="ECO:0000313" key="22">
    <source>
        <dbReference type="Proteomes" id="UP000605846"/>
    </source>
</evidence>
<evidence type="ECO:0000256" key="2">
    <source>
        <dbReference type="ARBA" id="ARBA00001947"/>
    </source>
</evidence>